<dbReference type="RefSeq" id="WP_123658854.1">
    <property type="nucleotide sequence ID" value="NZ_AYKG01000040.1"/>
</dbReference>
<keyword evidence="2" id="KW-0012">Acyltransferase</keyword>
<evidence type="ECO:0000259" key="1">
    <source>
        <dbReference type="SMART" id="SM00563"/>
    </source>
</evidence>
<dbReference type="OrthoDB" id="9812274at2"/>
<keyword evidence="2" id="KW-0808">Transferase</keyword>
<dbReference type="SUPFAM" id="SSF69593">
    <property type="entry name" value="Glycerol-3-phosphate (1)-acyltransferase"/>
    <property type="match status" value="1"/>
</dbReference>
<accession>A0A423PKA9</accession>
<sequence>MAYFPDNDDGFTTLQALCLSEAATALSASQLLRWLPARSLSRPLAGPSCRFAARLAGFDHAIAHRGLAQAAAEITRVWASRLEIHGRPPIATGQPTLVVANHPGLIDAAALLSCLGGHEIRLLAADRPLLAALPALAEHLIPINPGHRGRALRAAGRHLAGGGTLVLFPAGRIEPDPGHDGNGARASLAGWSRSAGVLACQVPGTRIVPAAIEGVIAPRARRHLWVRAARADPARRDWLAATCQALCPDRYRIVPGVRFAPPVDGADDVHARLIDTMQALYASARPNPADASRPRTSPPR</sequence>
<protein>
    <submittedName>
        <fullName evidence="2">Glycerol acyltransferase</fullName>
    </submittedName>
</protein>
<dbReference type="Pfam" id="PF01553">
    <property type="entry name" value="Acyltransferase"/>
    <property type="match status" value="1"/>
</dbReference>
<organism evidence="2 3">
    <name type="scientific">Salinisphaera japonica YTM-1</name>
    <dbReference type="NCBI Taxonomy" id="1209778"/>
    <lineage>
        <taxon>Bacteria</taxon>
        <taxon>Pseudomonadati</taxon>
        <taxon>Pseudomonadota</taxon>
        <taxon>Gammaproteobacteria</taxon>
        <taxon>Salinisphaerales</taxon>
        <taxon>Salinisphaeraceae</taxon>
        <taxon>Salinisphaera</taxon>
    </lineage>
</organism>
<dbReference type="InterPro" id="IPR002123">
    <property type="entry name" value="Plipid/glycerol_acylTrfase"/>
</dbReference>
<evidence type="ECO:0000313" key="2">
    <source>
        <dbReference type="EMBL" id="ROO25991.1"/>
    </source>
</evidence>
<name>A0A423PKA9_9GAMM</name>
<gene>
    <name evidence="2" type="ORF">SAJA_11885</name>
</gene>
<dbReference type="AlphaFoldDB" id="A0A423PKA9"/>
<feature type="domain" description="Phospholipid/glycerol acyltransferase" evidence="1">
    <location>
        <begin position="96"/>
        <end position="215"/>
    </location>
</feature>
<comment type="caution">
    <text evidence="2">The sequence shown here is derived from an EMBL/GenBank/DDBJ whole genome shotgun (WGS) entry which is preliminary data.</text>
</comment>
<dbReference type="SMART" id="SM00563">
    <property type="entry name" value="PlsC"/>
    <property type="match status" value="1"/>
</dbReference>
<dbReference type="Proteomes" id="UP000285310">
    <property type="component" value="Unassembled WGS sequence"/>
</dbReference>
<dbReference type="EMBL" id="AYKG01000040">
    <property type="protein sequence ID" value="ROO25991.1"/>
    <property type="molecule type" value="Genomic_DNA"/>
</dbReference>
<reference evidence="2 3" key="1">
    <citation type="submission" date="2013-10" db="EMBL/GenBank/DDBJ databases">
        <title>Salinisphaera japonica YTM-1 Genome Sequencing.</title>
        <authorList>
            <person name="Lai Q."/>
            <person name="Li C."/>
            <person name="Shao Z."/>
        </authorList>
    </citation>
    <scope>NUCLEOTIDE SEQUENCE [LARGE SCALE GENOMIC DNA]</scope>
    <source>
        <strain evidence="2 3">YTM-1</strain>
    </source>
</reference>
<dbReference type="InParanoid" id="A0A423PKA9"/>
<dbReference type="GO" id="GO:0016746">
    <property type="term" value="F:acyltransferase activity"/>
    <property type="evidence" value="ECO:0007669"/>
    <property type="project" value="UniProtKB-KW"/>
</dbReference>
<evidence type="ECO:0000313" key="3">
    <source>
        <dbReference type="Proteomes" id="UP000285310"/>
    </source>
</evidence>
<proteinExistence type="predicted"/>
<keyword evidence="3" id="KW-1185">Reference proteome</keyword>